<dbReference type="UniPathway" id="UPA00242"/>
<evidence type="ECO:0000256" key="12">
    <source>
        <dbReference type="SAM" id="SignalP"/>
    </source>
</evidence>
<dbReference type="GO" id="GO:0006006">
    <property type="term" value="P:glucose metabolic process"/>
    <property type="evidence" value="ECO:0007669"/>
    <property type="project" value="TreeGrafter"/>
</dbReference>
<dbReference type="Proteomes" id="UP000555756">
    <property type="component" value="Unassembled WGS sequence"/>
</dbReference>
<evidence type="ECO:0000256" key="11">
    <source>
        <dbReference type="PIRSR" id="PIRSR005096-3"/>
    </source>
</evidence>
<evidence type="ECO:0000256" key="7">
    <source>
        <dbReference type="ARBA" id="ARBA00023277"/>
    </source>
</evidence>
<comment type="caution">
    <text evidence="13">The sequence shown here is derived from an EMBL/GenBank/DDBJ whole genome shotgun (WGS) entry which is preliminary data.</text>
</comment>
<feature type="binding site" evidence="10">
    <location>
        <position position="293"/>
    </location>
    <ligand>
        <name>beta-D-galactose</name>
        <dbReference type="ChEBI" id="CHEBI:27667"/>
    </ligand>
</feature>
<name>A0A7W4PGS7_9PROT</name>
<dbReference type="InterPro" id="IPR015443">
    <property type="entry name" value="Aldose_1-epimerase"/>
</dbReference>
<evidence type="ECO:0000256" key="8">
    <source>
        <dbReference type="PIRNR" id="PIRNR005096"/>
    </source>
</evidence>
<dbReference type="PROSITE" id="PS00545">
    <property type="entry name" value="ALDOSE_1_EPIMERASE"/>
    <property type="match status" value="1"/>
</dbReference>
<evidence type="ECO:0000313" key="14">
    <source>
        <dbReference type="Proteomes" id="UP000555756"/>
    </source>
</evidence>
<dbReference type="GO" id="GO:0005737">
    <property type="term" value="C:cytoplasm"/>
    <property type="evidence" value="ECO:0007669"/>
    <property type="project" value="TreeGrafter"/>
</dbReference>
<dbReference type="AlphaFoldDB" id="A0A7W4PGS7"/>
<keyword evidence="14" id="KW-1185">Reference proteome</keyword>
<dbReference type="InterPro" id="IPR018052">
    <property type="entry name" value="Ald1_epimerase_CS"/>
</dbReference>
<accession>A0A7W4PGS7</accession>
<sequence>MFRTVATRPLSTVLLAGSLLAAPAVSAPAGAAPAAPLGVTRASFGTMPDGQPVEILTLHNAHGVAVRFITYGGIITAIETPDRTGHVDDIVLGFPDLQGYVVDSAQGGLFFGAMIGRYANRIAHGTFTLDGQTYHVPVTAPPNALHGGTKGFDKHLWHVDGTASDAHSASATLSMTSPDGDQGFPGTLKVAVTYTLDDRDQLSLHYTATTDRPTVLNLTNHSYFNLGGEGSGTVENQILQINADRYTPTDPTSIPTGELAPVAGTPLDFRKPTRVGDHLRDSYPQLMFARGYDQNWVVNGPSGGTPRLAAHILDPKTGRTMEVLTSQPGLQVYTSNSLTGAYAGVSHRAYRQTDAIAFEAEHYPDSPNHPSFPTTTLNPGQTFDYTTVFRFGVQAGAPR</sequence>
<dbReference type="PANTHER" id="PTHR10091:SF0">
    <property type="entry name" value="GALACTOSE MUTAROTASE"/>
    <property type="match status" value="1"/>
</dbReference>
<dbReference type="EMBL" id="JABEQF010000026">
    <property type="protein sequence ID" value="MBB2191894.1"/>
    <property type="molecule type" value="Genomic_DNA"/>
</dbReference>
<feature type="signal peptide" evidence="12">
    <location>
        <begin position="1"/>
        <end position="31"/>
    </location>
</feature>
<keyword evidence="7 8" id="KW-0119">Carbohydrate metabolism</keyword>
<feature type="active site" description="Proton acceptor" evidence="9">
    <location>
        <position position="359"/>
    </location>
</feature>
<dbReference type="Pfam" id="PF01263">
    <property type="entry name" value="Aldose_epim"/>
    <property type="match status" value="1"/>
</dbReference>
<comment type="catalytic activity">
    <reaction evidence="1 8">
        <text>alpha-D-glucose = beta-D-glucose</text>
        <dbReference type="Rhea" id="RHEA:10264"/>
        <dbReference type="ChEBI" id="CHEBI:15903"/>
        <dbReference type="ChEBI" id="CHEBI:17925"/>
        <dbReference type="EC" id="5.1.3.3"/>
    </reaction>
</comment>
<feature type="binding site" evidence="11">
    <location>
        <begin position="120"/>
        <end position="121"/>
    </location>
    <ligand>
        <name>beta-D-galactose</name>
        <dbReference type="ChEBI" id="CHEBI:27667"/>
    </ligand>
</feature>
<dbReference type="InterPro" id="IPR047215">
    <property type="entry name" value="Galactose_mutarotase-like"/>
</dbReference>
<dbReference type="InterPro" id="IPR011013">
    <property type="entry name" value="Gal_mutarotase_sf_dom"/>
</dbReference>
<organism evidence="13 14">
    <name type="scientific">Gluconacetobacter azotocaptans</name>
    <dbReference type="NCBI Taxonomy" id="142834"/>
    <lineage>
        <taxon>Bacteria</taxon>
        <taxon>Pseudomonadati</taxon>
        <taxon>Pseudomonadota</taxon>
        <taxon>Alphaproteobacteria</taxon>
        <taxon>Acetobacterales</taxon>
        <taxon>Acetobacteraceae</taxon>
        <taxon>Gluconacetobacter</taxon>
    </lineage>
</organism>
<evidence type="ECO:0000256" key="10">
    <source>
        <dbReference type="PIRSR" id="PIRSR005096-2"/>
    </source>
</evidence>
<dbReference type="InterPro" id="IPR014718">
    <property type="entry name" value="GH-type_carb-bd"/>
</dbReference>
<dbReference type="RefSeq" id="WP_183121017.1">
    <property type="nucleotide sequence ID" value="NZ_JABEQF010000026.1"/>
</dbReference>
<proteinExistence type="inferred from homology"/>
<evidence type="ECO:0000256" key="3">
    <source>
        <dbReference type="ARBA" id="ARBA00006206"/>
    </source>
</evidence>
<dbReference type="CDD" id="cd09019">
    <property type="entry name" value="galactose_mutarotase_like"/>
    <property type="match status" value="1"/>
</dbReference>
<evidence type="ECO:0000313" key="13">
    <source>
        <dbReference type="EMBL" id="MBB2191894.1"/>
    </source>
</evidence>
<dbReference type="Gene3D" id="2.70.98.10">
    <property type="match status" value="1"/>
</dbReference>
<dbReference type="GO" id="GO:0030246">
    <property type="term" value="F:carbohydrate binding"/>
    <property type="evidence" value="ECO:0007669"/>
    <property type="project" value="InterPro"/>
</dbReference>
<reference evidence="13 14" key="1">
    <citation type="submission" date="2020-04" db="EMBL/GenBank/DDBJ databases">
        <title>Description of novel Gluconacetobacter.</title>
        <authorList>
            <person name="Sombolestani A."/>
        </authorList>
    </citation>
    <scope>NUCLEOTIDE SEQUENCE [LARGE SCALE GENOMIC DNA]</scope>
    <source>
        <strain evidence="13 14">LMG 21311</strain>
    </source>
</reference>
<evidence type="ECO:0000256" key="9">
    <source>
        <dbReference type="PIRSR" id="PIRSR005096-1"/>
    </source>
</evidence>
<feature type="binding site" evidence="11">
    <location>
        <begin position="221"/>
        <end position="223"/>
    </location>
    <ligand>
        <name>beta-D-galactose</name>
        <dbReference type="ChEBI" id="CHEBI:27667"/>
    </ligand>
</feature>
<evidence type="ECO:0000256" key="5">
    <source>
        <dbReference type="ARBA" id="ARBA00014165"/>
    </source>
</evidence>
<dbReference type="PIRSF" id="PIRSF005096">
    <property type="entry name" value="GALM"/>
    <property type="match status" value="1"/>
</dbReference>
<comment type="similarity">
    <text evidence="3 8">Belongs to the aldose epimerase family.</text>
</comment>
<dbReference type="SUPFAM" id="SSF74650">
    <property type="entry name" value="Galactose mutarotase-like"/>
    <property type="match status" value="1"/>
</dbReference>
<dbReference type="PANTHER" id="PTHR10091">
    <property type="entry name" value="ALDOSE-1-EPIMERASE"/>
    <property type="match status" value="1"/>
</dbReference>
<evidence type="ECO:0000256" key="1">
    <source>
        <dbReference type="ARBA" id="ARBA00001614"/>
    </source>
</evidence>
<dbReference type="NCBIfam" id="NF008277">
    <property type="entry name" value="PRK11055.1"/>
    <property type="match status" value="1"/>
</dbReference>
<keyword evidence="6 8" id="KW-0413">Isomerase</keyword>
<evidence type="ECO:0000256" key="6">
    <source>
        <dbReference type="ARBA" id="ARBA00023235"/>
    </source>
</evidence>
<comment type="pathway">
    <text evidence="2 8">Carbohydrate metabolism; hexose metabolism.</text>
</comment>
<dbReference type="GO" id="GO:0004034">
    <property type="term" value="F:aldose 1-epimerase activity"/>
    <property type="evidence" value="ECO:0007669"/>
    <property type="project" value="UniProtKB-EC"/>
</dbReference>
<feature type="chain" id="PRO_5031304738" description="Aldose 1-epimerase" evidence="12">
    <location>
        <begin position="32"/>
        <end position="399"/>
    </location>
</feature>
<feature type="active site" description="Proton donor" evidence="9">
    <location>
        <position position="221"/>
    </location>
</feature>
<gene>
    <name evidence="13" type="ORF">HLH34_18340</name>
</gene>
<evidence type="ECO:0000256" key="4">
    <source>
        <dbReference type="ARBA" id="ARBA00013185"/>
    </source>
</evidence>
<protein>
    <recommendedName>
        <fullName evidence="5 8">Aldose 1-epimerase</fullName>
        <ecNumber evidence="4 8">5.1.3.3</ecNumber>
    </recommendedName>
</protein>
<evidence type="ECO:0000256" key="2">
    <source>
        <dbReference type="ARBA" id="ARBA00005028"/>
    </source>
</evidence>
<keyword evidence="12" id="KW-0732">Signal</keyword>
<dbReference type="InterPro" id="IPR008183">
    <property type="entry name" value="Aldose_1/G6P_1-epimerase"/>
</dbReference>
<dbReference type="GO" id="GO:0033499">
    <property type="term" value="P:galactose catabolic process via UDP-galactose, Leloir pathway"/>
    <property type="evidence" value="ECO:0007669"/>
    <property type="project" value="TreeGrafter"/>
</dbReference>
<dbReference type="EC" id="5.1.3.3" evidence="4 8"/>